<accession>A0A5J4YMV5</accession>
<evidence type="ECO:0000313" key="2">
    <source>
        <dbReference type="Proteomes" id="UP000324585"/>
    </source>
</evidence>
<dbReference type="EMBL" id="VRMN01000008">
    <property type="protein sequence ID" value="KAA8492831.1"/>
    <property type="molecule type" value="Genomic_DNA"/>
</dbReference>
<keyword evidence="2" id="KW-1185">Reference proteome</keyword>
<name>A0A5J4YMV5_PORPP</name>
<organism evidence="1 2">
    <name type="scientific">Porphyridium purpureum</name>
    <name type="common">Red alga</name>
    <name type="synonym">Porphyridium cruentum</name>
    <dbReference type="NCBI Taxonomy" id="35688"/>
    <lineage>
        <taxon>Eukaryota</taxon>
        <taxon>Rhodophyta</taxon>
        <taxon>Bangiophyceae</taxon>
        <taxon>Porphyridiales</taxon>
        <taxon>Porphyridiaceae</taxon>
        <taxon>Porphyridium</taxon>
    </lineage>
</organism>
<evidence type="ECO:0000313" key="1">
    <source>
        <dbReference type="EMBL" id="KAA8492831.1"/>
    </source>
</evidence>
<gene>
    <name evidence="1" type="ORF">FVE85_9103</name>
</gene>
<dbReference type="AlphaFoldDB" id="A0A5J4YMV5"/>
<comment type="caution">
    <text evidence="1">The sequence shown here is derived from an EMBL/GenBank/DDBJ whole genome shotgun (WGS) entry which is preliminary data.</text>
</comment>
<proteinExistence type="predicted"/>
<sequence length="366" mass="41487">MEDVVWDTLGREVLMGYSRAVCAPQLPNFSTKAVYEMQSSIEGASLSAFVVERTDFGASAGTGAARTKRGMMFDSPSPARSFGVYSQDGGARALSNCSAGGFPSFSDNSDLEVLNPLTGRPPLPFAPYGKSPKLWPIDIFALYHNACRSSFSDLYEAYDWAHTFYHGSETRLVLQQFYDFYAVFQAFLSRVLSMEDEVVFAWMESRCELPFELQSAQRAPVKQDIMEPLNMILEGKVACMESEDWKGTLSFLKQHIDSLVIRTTKWFRLELQLAVDCILEAGYPAKDCNEIFRSMVRHLQRGKNGNLNVVLLANWMKPEAELHNTWKYDVLGAHKLALYSIWEKSNGRYFTFVQNAQAKRAPYQYF</sequence>
<dbReference type="Proteomes" id="UP000324585">
    <property type="component" value="Unassembled WGS sequence"/>
</dbReference>
<reference evidence="2" key="1">
    <citation type="journal article" date="2019" name="Nat. Commun.">
        <title>Expansion of phycobilisome linker gene families in mesophilic red algae.</title>
        <authorList>
            <person name="Lee J."/>
            <person name="Kim D."/>
            <person name="Bhattacharya D."/>
            <person name="Yoon H.S."/>
        </authorList>
    </citation>
    <scope>NUCLEOTIDE SEQUENCE [LARGE SCALE GENOMIC DNA]</scope>
    <source>
        <strain evidence="2">CCMP 1328</strain>
    </source>
</reference>
<protein>
    <submittedName>
        <fullName evidence="1">Uncharacterized protein</fullName>
    </submittedName>
</protein>